<protein>
    <submittedName>
        <fullName evidence="2">Uncharacterized protein</fullName>
    </submittedName>
</protein>
<evidence type="ECO:0000313" key="2">
    <source>
        <dbReference type="EMBL" id="QDT56364.1"/>
    </source>
</evidence>
<keyword evidence="3" id="KW-1185">Reference proteome</keyword>
<dbReference type="InParanoid" id="A0A517SJR6"/>
<dbReference type="RefSeq" id="WP_145033754.1">
    <property type="nucleotide sequence ID" value="NZ_CP036271.1"/>
</dbReference>
<reference evidence="2 3" key="1">
    <citation type="submission" date="2019-02" db="EMBL/GenBank/DDBJ databases">
        <title>Deep-cultivation of Planctomycetes and their phenomic and genomic characterization uncovers novel biology.</title>
        <authorList>
            <person name="Wiegand S."/>
            <person name="Jogler M."/>
            <person name="Boedeker C."/>
            <person name="Pinto D."/>
            <person name="Vollmers J."/>
            <person name="Rivas-Marin E."/>
            <person name="Kohn T."/>
            <person name="Peeters S.H."/>
            <person name="Heuer A."/>
            <person name="Rast P."/>
            <person name="Oberbeckmann S."/>
            <person name="Bunk B."/>
            <person name="Jeske O."/>
            <person name="Meyerdierks A."/>
            <person name="Storesund J.E."/>
            <person name="Kallscheuer N."/>
            <person name="Luecker S."/>
            <person name="Lage O.M."/>
            <person name="Pohl T."/>
            <person name="Merkel B.J."/>
            <person name="Hornburger P."/>
            <person name="Mueller R.-W."/>
            <person name="Bruemmer F."/>
            <person name="Labrenz M."/>
            <person name="Spormann A.M."/>
            <person name="Op den Camp H."/>
            <person name="Overmann J."/>
            <person name="Amann R."/>
            <person name="Jetten M.S.M."/>
            <person name="Mascher T."/>
            <person name="Medema M.H."/>
            <person name="Devos D.P."/>
            <person name="Kaster A.-K."/>
            <person name="Ovreas L."/>
            <person name="Rohde M."/>
            <person name="Galperin M.Y."/>
            <person name="Jogler C."/>
        </authorList>
    </citation>
    <scope>NUCLEOTIDE SEQUENCE [LARGE SCALE GENOMIC DNA]</scope>
    <source>
        <strain evidence="2 3">Pan44</strain>
    </source>
</reference>
<dbReference type="OrthoDB" id="264328at2"/>
<dbReference type="EMBL" id="CP036271">
    <property type="protein sequence ID" value="QDT56364.1"/>
    <property type="molecule type" value="Genomic_DNA"/>
</dbReference>
<accession>A0A517SJR6</accession>
<dbReference type="KEGG" id="ccos:Pan44_44180"/>
<sequence length="263" mass="29047">MSEIRESEADLVGRAQAALSNCSWTVGECAAQWTQRYAKGRTDGDFGNLIGLSGDQVYQRRRVAETFGDVKDEYKNLKWSHFYTALTWDDAAECLRWADDMQATIVEMRAWRRAQHGEDLTEAAGDEAPPFDPLVEFMSAESRPVRDYDDGSESIGRPSERGPREAGEREPVAMASTVARQSGEPEEYAPFGKGARGPVPEASSRTAAVSTEQNLKRITAALEKCNSTLTPAVLEEFADLPMSLKQRFLKAVKDLSSKADGLE</sequence>
<proteinExistence type="predicted"/>
<evidence type="ECO:0000313" key="3">
    <source>
        <dbReference type="Proteomes" id="UP000315700"/>
    </source>
</evidence>
<organism evidence="2 3">
    <name type="scientific">Caulifigura coniformis</name>
    <dbReference type="NCBI Taxonomy" id="2527983"/>
    <lineage>
        <taxon>Bacteria</taxon>
        <taxon>Pseudomonadati</taxon>
        <taxon>Planctomycetota</taxon>
        <taxon>Planctomycetia</taxon>
        <taxon>Planctomycetales</taxon>
        <taxon>Planctomycetaceae</taxon>
        <taxon>Caulifigura</taxon>
    </lineage>
</organism>
<dbReference type="AlphaFoldDB" id="A0A517SJR6"/>
<feature type="compositionally biased region" description="Basic and acidic residues" evidence="1">
    <location>
        <begin position="158"/>
        <end position="171"/>
    </location>
</feature>
<feature type="region of interest" description="Disordered" evidence="1">
    <location>
        <begin position="140"/>
        <end position="210"/>
    </location>
</feature>
<gene>
    <name evidence="2" type="ORF">Pan44_44180</name>
</gene>
<name>A0A517SJR6_9PLAN</name>
<evidence type="ECO:0000256" key="1">
    <source>
        <dbReference type="SAM" id="MobiDB-lite"/>
    </source>
</evidence>
<dbReference type="Proteomes" id="UP000315700">
    <property type="component" value="Chromosome"/>
</dbReference>